<dbReference type="HOGENOM" id="CLU_026673_16_5_1"/>
<proteinExistence type="inferred from homology"/>
<reference evidence="4 5" key="1">
    <citation type="journal article" date="2013" name="BMC Genomics">
        <title>Genomics-driven discovery of the pneumocandin biosynthetic gene cluster in the fungus Glarea lozoyensis.</title>
        <authorList>
            <person name="Chen L."/>
            <person name="Yue Q."/>
            <person name="Zhang X."/>
            <person name="Xiang M."/>
            <person name="Wang C."/>
            <person name="Li S."/>
            <person name="Che Y."/>
            <person name="Ortiz-Lopez F.J."/>
            <person name="Bills G.F."/>
            <person name="Liu X."/>
            <person name="An Z."/>
        </authorList>
    </citation>
    <scope>NUCLEOTIDE SEQUENCE [LARGE SCALE GENOMIC DNA]</scope>
    <source>
        <strain evidence="5">ATCC 20868 / MF5171</strain>
    </source>
</reference>
<organism evidence="4 5">
    <name type="scientific">Glarea lozoyensis (strain ATCC 20868 / MF5171)</name>
    <dbReference type="NCBI Taxonomy" id="1116229"/>
    <lineage>
        <taxon>Eukaryota</taxon>
        <taxon>Fungi</taxon>
        <taxon>Dikarya</taxon>
        <taxon>Ascomycota</taxon>
        <taxon>Pezizomycotina</taxon>
        <taxon>Leotiomycetes</taxon>
        <taxon>Helotiales</taxon>
        <taxon>Helotiaceae</taxon>
        <taxon>Glarea</taxon>
    </lineage>
</organism>
<dbReference type="SMART" id="SM00829">
    <property type="entry name" value="PKS_ER"/>
    <property type="match status" value="1"/>
</dbReference>
<protein>
    <submittedName>
        <fullName evidence="4">GroES-like protein</fullName>
    </submittedName>
</protein>
<evidence type="ECO:0000259" key="3">
    <source>
        <dbReference type="SMART" id="SM00829"/>
    </source>
</evidence>
<keyword evidence="2" id="KW-0560">Oxidoreductase</keyword>
<dbReference type="InterPro" id="IPR013154">
    <property type="entry name" value="ADH-like_N"/>
</dbReference>
<evidence type="ECO:0000256" key="1">
    <source>
        <dbReference type="ARBA" id="ARBA00008072"/>
    </source>
</evidence>
<sequence length="344" mass="36026">MPPSNTAAWITAEKANPLELKPAPYVQPAANQIVIKNLAVALNLVDWSRQDLGASLFGWTKYPAIFGSDVSGTVEKVGSSVTRLKLGDRVVAHADETTNNDPSQGAFQNYVVVDSHMASRIPDSLSYESASVIPLCVSTAACALFQKDTLALQFPSSPPKPPTGKTLLVWSGASGVGSNAIQLATAAGYEVVTTCSPKNNDFVKSIGATLAFDYNSPTIVFDLISALKDKTMAGGFAVGNGSPTPVIEIISKLNGTKFVASANPNIGSPPPDDIGFKFVFGTSLRENEVGPAIYENFLTKALADGTFLAKPDADVVGHGLSDIQKGLDILKKGVSAKKIVISLA</sequence>
<accession>S3CQE1</accession>
<evidence type="ECO:0000313" key="4">
    <source>
        <dbReference type="EMBL" id="EPE28682.1"/>
    </source>
</evidence>
<dbReference type="OrthoDB" id="48317at2759"/>
<dbReference type="PANTHER" id="PTHR45348:SF2">
    <property type="entry name" value="ZINC-TYPE ALCOHOL DEHYDROGENASE-LIKE PROTEIN C2E1P3.01"/>
    <property type="match status" value="1"/>
</dbReference>
<dbReference type="Gene3D" id="3.40.50.720">
    <property type="entry name" value="NAD(P)-binding Rossmann-like Domain"/>
    <property type="match status" value="1"/>
</dbReference>
<dbReference type="GeneID" id="19468850"/>
<feature type="domain" description="Enoyl reductase (ER)" evidence="3">
    <location>
        <begin position="14"/>
        <end position="341"/>
    </location>
</feature>
<evidence type="ECO:0000313" key="5">
    <source>
        <dbReference type="Proteomes" id="UP000016922"/>
    </source>
</evidence>
<keyword evidence="5" id="KW-1185">Reference proteome</keyword>
<dbReference type="EMBL" id="KE145368">
    <property type="protein sequence ID" value="EPE28682.1"/>
    <property type="molecule type" value="Genomic_DNA"/>
</dbReference>
<dbReference type="Gene3D" id="3.90.180.10">
    <property type="entry name" value="Medium-chain alcohol dehydrogenases, catalytic domain"/>
    <property type="match status" value="1"/>
</dbReference>
<dbReference type="GO" id="GO:0016651">
    <property type="term" value="F:oxidoreductase activity, acting on NAD(P)H"/>
    <property type="evidence" value="ECO:0007669"/>
    <property type="project" value="InterPro"/>
</dbReference>
<dbReference type="SUPFAM" id="SSF51735">
    <property type="entry name" value="NAD(P)-binding Rossmann-fold domains"/>
    <property type="match status" value="1"/>
</dbReference>
<dbReference type="KEGG" id="glz:GLAREA_09803"/>
<dbReference type="InterPro" id="IPR011032">
    <property type="entry name" value="GroES-like_sf"/>
</dbReference>
<dbReference type="Pfam" id="PF08240">
    <property type="entry name" value="ADH_N"/>
    <property type="match status" value="1"/>
</dbReference>
<dbReference type="SUPFAM" id="SSF50129">
    <property type="entry name" value="GroES-like"/>
    <property type="match status" value="1"/>
</dbReference>
<dbReference type="InterPro" id="IPR047122">
    <property type="entry name" value="Trans-enoyl_RdTase-like"/>
</dbReference>
<dbReference type="AlphaFoldDB" id="S3CQE1"/>
<dbReference type="InterPro" id="IPR020843">
    <property type="entry name" value="ER"/>
</dbReference>
<dbReference type="Proteomes" id="UP000016922">
    <property type="component" value="Unassembled WGS sequence"/>
</dbReference>
<dbReference type="PANTHER" id="PTHR45348">
    <property type="entry name" value="HYPOTHETICAL OXIDOREDUCTASE (EUROFUNG)"/>
    <property type="match status" value="1"/>
</dbReference>
<dbReference type="CDD" id="cd08249">
    <property type="entry name" value="enoyl_reductase_like"/>
    <property type="match status" value="1"/>
</dbReference>
<dbReference type="OMA" id="AGMDKRG"/>
<dbReference type="eggNOG" id="KOG1198">
    <property type="taxonomic scope" value="Eukaryota"/>
</dbReference>
<dbReference type="InterPro" id="IPR036291">
    <property type="entry name" value="NAD(P)-bd_dom_sf"/>
</dbReference>
<comment type="similarity">
    <text evidence="1">Belongs to the zinc-containing alcohol dehydrogenase family.</text>
</comment>
<gene>
    <name evidence="4" type="ORF">GLAREA_09803</name>
</gene>
<evidence type="ECO:0000256" key="2">
    <source>
        <dbReference type="ARBA" id="ARBA00023002"/>
    </source>
</evidence>
<name>S3CQE1_GLAL2</name>
<dbReference type="RefSeq" id="XP_008084590.1">
    <property type="nucleotide sequence ID" value="XM_008086399.1"/>
</dbReference>